<dbReference type="PANTHER" id="PTHR30576">
    <property type="entry name" value="COLANIC BIOSYNTHESIS UDP-GLUCOSE LIPID CARRIER TRANSFERASE"/>
    <property type="match status" value="1"/>
</dbReference>
<keyword evidence="4 8" id="KW-0812">Transmembrane</keyword>
<evidence type="ECO:0000313" key="11">
    <source>
        <dbReference type="Proteomes" id="UP001197247"/>
    </source>
</evidence>
<dbReference type="Gene3D" id="3.40.50.720">
    <property type="entry name" value="NAD(P)-binding Rossmann-like Domain"/>
    <property type="match status" value="1"/>
</dbReference>
<gene>
    <name evidence="10" type="ORF">KIH74_00825</name>
</gene>
<feature type="transmembrane region" description="Helical" evidence="8">
    <location>
        <begin position="374"/>
        <end position="400"/>
    </location>
</feature>
<evidence type="ECO:0000256" key="3">
    <source>
        <dbReference type="ARBA" id="ARBA00022679"/>
    </source>
</evidence>
<evidence type="ECO:0000313" key="10">
    <source>
        <dbReference type="EMBL" id="MBT0767444.1"/>
    </source>
</evidence>
<evidence type="ECO:0000256" key="7">
    <source>
        <dbReference type="SAM" id="MobiDB-lite"/>
    </source>
</evidence>
<keyword evidence="6 8" id="KW-0472">Membrane</keyword>
<dbReference type="InterPro" id="IPR036291">
    <property type="entry name" value="NAD(P)-bd_dom_sf"/>
</dbReference>
<dbReference type="Pfam" id="PF13727">
    <property type="entry name" value="CoA_binding_3"/>
    <property type="match status" value="1"/>
</dbReference>
<feature type="compositionally biased region" description="Basic and acidic residues" evidence="7">
    <location>
        <begin position="14"/>
        <end position="33"/>
    </location>
</feature>
<reference evidence="10 11" key="1">
    <citation type="submission" date="2021-05" db="EMBL/GenBank/DDBJ databases">
        <title>Kineosporia and Streptomyces sp. nov. two new marine actinobacteria isolated from Coral.</title>
        <authorList>
            <person name="Buangrab K."/>
            <person name="Sutthacheep M."/>
            <person name="Yeemin T."/>
            <person name="Harunari E."/>
            <person name="Igarashi Y."/>
            <person name="Kanchanasin P."/>
            <person name="Tanasupawat S."/>
            <person name="Phongsopitanun W."/>
        </authorList>
    </citation>
    <scope>NUCLEOTIDE SEQUENCE [LARGE SCALE GENOMIC DNA]</scope>
    <source>
        <strain evidence="10 11">J2-2</strain>
    </source>
</reference>
<feature type="transmembrane region" description="Helical" evidence="8">
    <location>
        <begin position="120"/>
        <end position="136"/>
    </location>
</feature>
<evidence type="ECO:0000256" key="4">
    <source>
        <dbReference type="ARBA" id="ARBA00022692"/>
    </source>
</evidence>
<dbReference type="EMBL" id="JAHBAY010000001">
    <property type="protein sequence ID" value="MBT0767444.1"/>
    <property type="molecule type" value="Genomic_DNA"/>
</dbReference>
<evidence type="ECO:0000256" key="2">
    <source>
        <dbReference type="ARBA" id="ARBA00006464"/>
    </source>
</evidence>
<evidence type="ECO:0000256" key="8">
    <source>
        <dbReference type="SAM" id="Phobius"/>
    </source>
</evidence>
<accession>A0ABS5TAG3</accession>
<organism evidence="10 11">
    <name type="scientific">Kineosporia corallincola</name>
    <dbReference type="NCBI Taxonomy" id="2835133"/>
    <lineage>
        <taxon>Bacteria</taxon>
        <taxon>Bacillati</taxon>
        <taxon>Actinomycetota</taxon>
        <taxon>Actinomycetes</taxon>
        <taxon>Kineosporiales</taxon>
        <taxon>Kineosporiaceae</taxon>
        <taxon>Kineosporia</taxon>
    </lineage>
</organism>
<proteinExistence type="inferred from homology"/>
<feature type="compositionally biased region" description="Low complexity" evidence="7">
    <location>
        <begin position="39"/>
        <end position="51"/>
    </location>
</feature>
<evidence type="ECO:0000256" key="1">
    <source>
        <dbReference type="ARBA" id="ARBA00004141"/>
    </source>
</evidence>
<name>A0ABS5TAG3_9ACTN</name>
<comment type="caution">
    <text evidence="10">The sequence shown here is derived from an EMBL/GenBank/DDBJ whole genome shotgun (WGS) entry which is preliminary data.</text>
</comment>
<sequence length="558" mass="61266">MGRAARNPGNSDPDGARPDEPRLIIDVRGDSAPERQLTGQSASQQFQQSSAGGYGRPGYSPQAPFNQQMATQPIQLPPVRTPSPVAPTGSEPLITNGAQDDDPPAGTWTGPLVRAGIRPLLVLLDLVACLAGALASGGVRPIMGLFTVLLIAAYATGGLYRSRLSPGILDDIPALSGRLLVVLALTVTGQLTLNQLRWDVEMVDWKLLIAAAVTGIATVCLRSMAYALVRYARRTGRIAHRTLILGAGRVGTYLAESLSQHPQYGLQPIGFLDIDPPRPGVSASHRILGRPEQLVEVLLDHQVRNVIVAFGSMRESELVDIIRTCDRLHCEIFVVPRLFELHHIGAEMDTAWGMPLIRLRRAAYRSRAWQVKRAIDIAFSGFALLCLSPLMTLIAALVRWEGGPGIIFKQERVGVDGQHFSVMKFRSLKPVDETESQTNWNIALDDRLGPVGKFLRRSSLDELPQLFNILRGDMSLVGPRPERPHFVATFRSQHPHYVARHRVPCGLTGLAQVNGLRGDTSIAERARFDNYYIENWSLWLDIKILMRTAMSVIRAEGG</sequence>
<dbReference type="Proteomes" id="UP001197247">
    <property type="component" value="Unassembled WGS sequence"/>
</dbReference>
<feature type="transmembrane region" description="Helical" evidence="8">
    <location>
        <begin position="205"/>
        <end position="229"/>
    </location>
</feature>
<feature type="transmembrane region" description="Helical" evidence="8">
    <location>
        <begin position="142"/>
        <end position="160"/>
    </location>
</feature>
<evidence type="ECO:0000256" key="5">
    <source>
        <dbReference type="ARBA" id="ARBA00022989"/>
    </source>
</evidence>
<comment type="similarity">
    <text evidence="2">Belongs to the bacterial sugar transferase family.</text>
</comment>
<dbReference type="GO" id="GO:0016740">
    <property type="term" value="F:transferase activity"/>
    <property type="evidence" value="ECO:0007669"/>
    <property type="project" value="UniProtKB-KW"/>
</dbReference>
<keyword evidence="11" id="KW-1185">Reference proteome</keyword>
<dbReference type="RefSeq" id="WP_214153376.1">
    <property type="nucleotide sequence ID" value="NZ_JAHBAY010000001.1"/>
</dbReference>
<protein>
    <submittedName>
        <fullName evidence="10">Sugar transferase</fullName>
    </submittedName>
</protein>
<dbReference type="Pfam" id="PF02397">
    <property type="entry name" value="Bac_transf"/>
    <property type="match status" value="1"/>
</dbReference>
<comment type="subcellular location">
    <subcellularLocation>
        <location evidence="1">Membrane</location>
        <topology evidence="1">Multi-pass membrane protein</topology>
    </subcellularLocation>
</comment>
<dbReference type="InterPro" id="IPR017475">
    <property type="entry name" value="EPS_sugar_tfrase"/>
</dbReference>
<dbReference type="PANTHER" id="PTHR30576:SF0">
    <property type="entry name" value="UNDECAPRENYL-PHOSPHATE N-ACETYLGALACTOSAMINYL 1-PHOSPHATE TRANSFERASE-RELATED"/>
    <property type="match status" value="1"/>
</dbReference>
<feature type="domain" description="Bacterial sugar transferase" evidence="9">
    <location>
        <begin position="372"/>
        <end position="553"/>
    </location>
</feature>
<evidence type="ECO:0000256" key="6">
    <source>
        <dbReference type="ARBA" id="ARBA00023136"/>
    </source>
</evidence>
<feature type="transmembrane region" description="Helical" evidence="8">
    <location>
        <begin position="172"/>
        <end position="193"/>
    </location>
</feature>
<keyword evidence="3 10" id="KW-0808">Transferase</keyword>
<evidence type="ECO:0000259" key="9">
    <source>
        <dbReference type="Pfam" id="PF02397"/>
    </source>
</evidence>
<dbReference type="SUPFAM" id="SSF51735">
    <property type="entry name" value="NAD(P)-binding Rossmann-fold domains"/>
    <property type="match status" value="1"/>
</dbReference>
<dbReference type="NCBIfam" id="TIGR03025">
    <property type="entry name" value="EPS_sugtrans"/>
    <property type="match status" value="1"/>
</dbReference>
<feature type="region of interest" description="Disordered" evidence="7">
    <location>
        <begin position="1"/>
        <end position="65"/>
    </location>
</feature>
<dbReference type="InterPro" id="IPR003362">
    <property type="entry name" value="Bact_transf"/>
</dbReference>
<keyword evidence="5 8" id="KW-1133">Transmembrane helix</keyword>